<evidence type="ECO:0000256" key="3">
    <source>
        <dbReference type="ARBA" id="ARBA00010790"/>
    </source>
</evidence>
<keyword evidence="10" id="KW-1185">Reference proteome</keyword>
<dbReference type="Pfam" id="PF00732">
    <property type="entry name" value="GMC_oxred_N"/>
    <property type="match status" value="1"/>
</dbReference>
<dbReference type="InterPro" id="IPR007867">
    <property type="entry name" value="GMC_OxRtase_C"/>
</dbReference>
<evidence type="ECO:0000313" key="9">
    <source>
        <dbReference type="EMBL" id="KAJ5116049.1"/>
    </source>
</evidence>
<name>A0A9W9GC28_9EURO</name>
<keyword evidence="7" id="KW-0285">Flavoprotein</keyword>
<sequence length="557" mass="60316">MEGDYVIVGGGLTGCVVASRLKQRKPSLEIILIEAGSDVSNDPDVEAGTFPGNTSLVGSNLDWTYITEPQPHTSNRTHEVHAGRAMGGGTSINFGGWSRGAAMDYDDWAKLAGDERWSHKGLLPYFRRSESFFDTHADPEYHGFQGPVKVNSLFSSGRHYPLREPIKQGFNEIGLPFNADIGTGNTYGVSEFLDTWHDDKRQTSQKAYGLNGVRVIENATVHRVEFEPHVELDVKPKGPQRVSAVLLANGQRISARKEVILSAGTIRTPQVLLLSGIGAADELSQHDIPQIINAPQVGKNLNDHFAVYQLFKLRKPLALGGPHLSDPIFARGLPVDWIINQDVPTDKLSVALQKDIAQFGQSDQDILTESILQPKRSLVESMVMYAPAGVPGAPVDGSLIVTSVMLLGSTSRGNITIRSPSPMDPPKIHSNYFDTEADRVSLIHGSRRTLQALLDTKLSEYVEGEVPPPGMSPLNSQSSDAEFEGRIRATGMAHHHPAGTAAMGKVVDSNLRVMGVENLRVVDASIFPLSIGGHPQATLYAVAEQAVDIILGLEPSS</sequence>
<comment type="subcellular location">
    <subcellularLocation>
        <location evidence="2">Cytoplasm</location>
    </subcellularLocation>
    <subcellularLocation>
        <location evidence="1">Secreted</location>
        <location evidence="1">Cell wall</location>
    </subcellularLocation>
</comment>
<protein>
    <recommendedName>
        <fullName evidence="8">Glucose-methanol-choline oxidoreductase N-terminal domain-containing protein</fullName>
    </recommendedName>
</protein>
<evidence type="ECO:0000256" key="7">
    <source>
        <dbReference type="PIRSR" id="PIRSR000137-2"/>
    </source>
</evidence>
<keyword evidence="5" id="KW-0964">Secreted</keyword>
<keyword evidence="5" id="KW-0134">Cell wall</keyword>
<dbReference type="SUPFAM" id="SSF51905">
    <property type="entry name" value="FAD/NAD(P)-binding domain"/>
    <property type="match status" value="1"/>
</dbReference>
<feature type="binding site" evidence="7">
    <location>
        <position position="221"/>
    </location>
    <ligand>
        <name>FAD</name>
        <dbReference type="ChEBI" id="CHEBI:57692"/>
    </ligand>
</feature>
<keyword evidence="4" id="KW-0963">Cytoplasm</keyword>
<dbReference type="Gene3D" id="3.50.50.60">
    <property type="entry name" value="FAD/NAD(P)-binding domain"/>
    <property type="match status" value="1"/>
</dbReference>
<evidence type="ECO:0000256" key="6">
    <source>
        <dbReference type="PIRSR" id="PIRSR000137-1"/>
    </source>
</evidence>
<proteinExistence type="inferred from homology"/>
<organism evidence="9 10">
    <name type="scientific">Penicillium angulare</name>
    <dbReference type="NCBI Taxonomy" id="116970"/>
    <lineage>
        <taxon>Eukaryota</taxon>
        <taxon>Fungi</taxon>
        <taxon>Dikarya</taxon>
        <taxon>Ascomycota</taxon>
        <taxon>Pezizomycotina</taxon>
        <taxon>Eurotiomycetes</taxon>
        <taxon>Eurotiomycetidae</taxon>
        <taxon>Eurotiales</taxon>
        <taxon>Aspergillaceae</taxon>
        <taxon>Penicillium</taxon>
    </lineage>
</organism>
<dbReference type="Gene3D" id="3.30.560.10">
    <property type="entry name" value="Glucose Oxidase, domain 3"/>
    <property type="match status" value="1"/>
</dbReference>
<dbReference type="GO" id="GO:0016614">
    <property type="term" value="F:oxidoreductase activity, acting on CH-OH group of donors"/>
    <property type="evidence" value="ECO:0007669"/>
    <property type="project" value="InterPro"/>
</dbReference>
<dbReference type="PIRSF" id="PIRSF000137">
    <property type="entry name" value="Alcohol_oxidase"/>
    <property type="match status" value="1"/>
</dbReference>
<dbReference type="OrthoDB" id="269227at2759"/>
<dbReference type="Pfam" id="PF05199">
    <property type="entry name" value="GMC_oxred_C"/>
    <property type="match status" value="1"/>
</dbReference>
<feature type="domain" description="Glucose-methanol-choline oxidoreductase N-terminal" evidence="8">
    <location>
        <begin position="264"/>
        <end position="278"/>
    </location>
</feature>
<reference evidence="9" key="2">
    <citation type="journal article" date="2023" name="IMA Fungus">
        <title>Comparative genomic study of the Penicillium genus elucidates a diverse pangenome and 15 lateral gene transfer events.</title>
        <authorList>
            <person name="Petersen C."/>
            <person name="Sorensen T."/>
            <person name="Nielsen M.R."/>
            <person name="Sondergaard T.E."/>
            <person name="Sorensen J.L."/>
            <person name="Fitzpatrick D.A."/>
            <person name="Frisvad J.C."/>
            <person name="Nielsen K.L."/>
        </authorList>
    </citation>
    <scope>NUCLEOTIDE SEQUENCE</scope>
    <source>
        <strain evidence="9">IBT 30069</strain>
    </source>
</reference>
<feature type="binding site" evidence="7">
    <location>
        <begin position="535"/>
        <end position="536"/>
    </location>
    <ligand>
        <name>FAD</name>
        <dbReference type="ChEBI" id="CHEBI:57692"/>
    </ligand>
</feature>
<comment type="caution">
    <text evidence="9">The sequence shown here is derived from an EMBL/GenBank/DDBJ whole genome shotgun (WGS) entry which is preliminary data.</text>
</comment>
<evidence type="ECO:0000256" key="5">
    <source>
        <dbReference type="ARBA" id="ARBA00022512"/>
    </source>
</evidence>
<comment type="cofactor">
    <cofactor evidence="7">
        <name>FAD</name>
        <dbReference type="ChEBI" id="CHEBI:57692"/>
    </cofactor>
</comment>
<evidence type="ECO:0000259" key="8">
    <source>
        <dbReference type="PROSITE" id="PS00624"/>
    </source>
</evidence>
<dbReference type="PROSITE" id="PS00624">
    <property type="entry name" value="GMC_OXRED_2"/>
    <property type="match status" value="1"/>
</dbReference>
<dbReference type="PANTHER" id="PTHR11552">
    <property type="entry name" value="GLUCOSE-METHANOL-CHOLINE GMC OXIDOREDUCTASE"/>
    <property type="match status" value="1"/>
</dbReference>
<dbReference type="EMBL" id="JAPQKH010000001">
    <property type="protein sequence ID" value="KAJ5116049.1"/>
    <property type="molecule type" value="Genomic_DNA"/>
</dbReference>
<dbReference type="GO" id="GO:0050660">
    <property type="term" value="F:flavin adenine dinucleotide binding"/>
    <property type="evidence" value="ECO:0007669"/>
    <property type="project" value="InterPro"/>
</dbReference>
<evidence type="ECO:0000256" key="4">
    <source>
        <dbReference type="ARBA" id="ARBA00022490"/>
    </source>
</evidence>
<dbReference type="InterPro" id="IPR000172">
    <property type="entry name" value="GMC_OxRdtase_N"/>
</dbReference>
<gene>
    <name evidence="9" type="ORF">N7456_000397</name>
</gene>
<accession>A0A9W9GC28</accession>
<dbReference type="GO" id="GO:0005737">
    <property type="term" value="C:cytoplasm"/>
    <property type="evidence" value="ECO:0007669"/>
    <property type="project" value="UniProtKB-SubCell"/>
</dbReference>
<reference evidence="9" key="1">
    <citation type="submission" date="2022-11" db="EMBL/GenBank/DDBJ databases">
        <authorList>
            <person name="Petersen C."/>
        </authorList>
    </citation>
    <scope>NUCLEOTIDE SEQUENCE</scope>
    <source>
        <strain evidence="9">IBT 30069</strain>
    </source>
</reference>
<feature type="active site" description="Proton donor" evidence="6">
    <location>
        <position position="496"/>
    </location>
</feature>
<evidence type="ECO:0000256" key="2">
    <source>
        <dbReference type="ARBA" id="ARBA00004496"/>
    </source>
</evidence>
<dbReference type="SUPFAM" id="SSF54373">
    <property type="entry name" value="FAD-linked reductases, C-terminal domain"/>
    <property type="match status" value="1"/>
</dbReference>
<dbReference type="PANTHER" id="PTHR11552:SF123">
    <property type="entry name" value="GMC OXIDOREDUCTASE (AFU_ORTHOLOGUE AFUA_2G01770)-RELATED"/>
    <property type="match status" value="1"/>
</dbReference>
<dbReference type="InterPro" id="IPR012132">
    <property type="entry name" value="GMC_OxRdtase"/>
</dbReference>
<dbReference type="InterPro" id="IPR036188">
    <property type="entry name" value="FAD/NAD-bd_sf"/>
</dbReference>
<dbReference type="AlphaFoldDB" id="A0A9W9GC28"/>
<evidence type="ECO:0000256" key="1">
    <source>
        <dbReference type="ARBA" id="ARBA00004191"/>
    </source>
</evidence>
<evidence type="ECO:0000313" key="10">
    <source>
        <dbReference type="Proteomes" id="UP001149165"/>
    </source>
</evidence>
<feature type="active site" description="Proton acceptor" evidence="6">
    <location>
        <position position="534"/>
    </location>
</feature>
<comment type="similarity">
    <text evidence="3">Belongs to the GMC oxidoreductase family.</text>
</comment>
<dbReference type="Proteomes" id="UP001149165">
    <property type="component" value="Unassembled WGS sequence"/>
</dbReference>
<keyword evidence="7" id="KW-0274">FAD</keyword>